<evidence type="ECO:0000256" key="1">
    <source>
        <dbReference type="SAM" id="Phobius"/>
    </source>
</evidence>
<reference evidence="3" key="1">
    <citation type="journal article" date="2019" name="Int. J. Syst. Evol. Microbiol.">
        <title>The Global Catalogue of Microorganisms (GCM) 10K type strain sequencing project: providing services to taxonomists for standard genome sequencing and annotation.</title>
        <authorList>
            <consortium name="The Broad Institute Genomics Platform"/>
            <consortium name="The Broad Institute Genome Sequencing Center for Infectious Disease"/>
            <person name="Wu L."/>
            <person name="Ma J."/>
        </authorList>
    </citation>
    <scope>NUCLEOTIDE SEQUENCE [LARGE SCALE GENOMIC DNA]</scope>
    <source>
        <strain evidence="3">CGMCC 1.10130</strain>
    </source>
</reference>
<sequence>MKYIKLSVFGLSVFVVGLCVGAYLFFNVMWLPLYSAHVHSSSLSYVSALNADINEIKRREGQALIIDLCNLVESKDYSLLTGVNNITMDTIDFSFESLGVRKEERHSFCNMPNERYNYLVLDQKS</sequence>
<name>A0A8J2U760_9GAMM</name>
<keyword evidence="1" id="KW-1133">Transmembrane helix</keyword>
<evidence type="ECO:0000313" key="2">
    <source>
        <dbReference type="EMBL" id="GGA83220.1"/>
    </source>
</evidence>
<dbReference type="AlphaFoldDB" id="A0A8J2U760"/>
<dbReference type="Proteomes" id="UP000619743">
    <property type="component" value="Unassembled WGS sequence"/>
</dbReference>
<organism evidence="2 3">
    <name type="scientific">Neiella marina</name>
    <dbReference type="NCBI Taxonomy" id="508461"/>
    <lineage>
        <taxon>Bacteria</taxon>
        <taxon>Pseudomonadati</taxon>
        <taxon>Pseudomonadota</taxon>
        <taxon>Gammaproteobacteria</taxon>
        <taxon>Alteromonadales</taxon>
        <taxon>Echinimonadaceae</taxon>
        <taxon>Neiella</taxon>
    </lineage>
</organism>
<comment type="caution">
    <text evidence="2">The sequence shown here is derived from an EMBL/GenBank/DDBJ whole genome shotgun (WGS) entry which is preliminary data.</text>
</comment>
<protein>
    <submittedName>
        <fullName evidence="2">Uncharacterized protein</fullName>
    </submittedName>
</protein>
<keyword evidence="3" id="KW-1185">Reference proteome</keyword>
<keyword evidence="1" id="KW-0812">Transmembrane</keyword>
<proteinExistence type="predicted"/>
<evidence type="ECO:0000313" key="3">
    <source>
        <dbReference type="Proteomes" id="UP000619743"/>
    </source>
</evidence>
<gene>
    <name evidence="2" type="ORF">GCM10011369_26520</name>
</gene>
<keyword evidence="1" id="KW-0472">Membrane</keyword>
<accession>A0A8J2U760</accession>
<dbReference type="EMBL" id="BMDX01000014">
    <property type="protein sequence ID" value="GGA83220.1"/>
    <property type="molecule type" value="Genomic_DNA"/>
</dbReference>
<feature type="transmembrane region" description="Helical" evidence="1">
    <location>
        <begin position="6"/>
        <end position="26"/>
    </location>
</feature>